<feature type="compositionally biased region" description="Polar residues" evidence="12">
    <location>
        <begin position="989"/>
        <end position="1004"/>
    </location>
</feature>
<dbReference type="InterPro" id="IPR008271">
    <property type="entry name" value="Ser/Thr_kinase_AS"/>
</dbReference>
<evidence type="ECO:0000256" key="5">
    <source>
        <dbReference type="ARBA" id="ARBA00022741"/>
    </source>
</evidence>
<feature type="region of interest" description="Disordered" evidence="12">
    <location>
        <begin position="1033"/>
        <end position="1058"/>
    </location>
</feature>
<dbReference type="STRING" id="312017.I7M6M9"/>
<dbReference type="CDD" id="cd14210">
    <property type="entry name" value="PKc_DYRK"/>
    <property type="match status" value="1"/>
</dbReference>
<evidence type="ECO:0000256" key="3">
    <source>
        <dbReference type="ARBA" id="ARBA00022527"/>
    </source>
</evidence>
<reference evidence="15" key="1">
    <citation type="journal article" date="2006" name="PLoS Biol.">
        <title>Macronuclear genome sequence of the ciliate Tetrahymena thermophila, a model eukaryote.</title>
        <authorList>
            <person name="Eisen J.A."/>
            <person name="Coyne R.S."/>
            <person name="Wu M."/>
            <person name="Wu D."/>
            <person name="Thiagarajan M."/>
            <person name="Wortman J.R."/>
            <person name="Badger J.H."/>
            <person name="Ren Q."/>
            <person name="Amedeo P."/>
            <person name="Jones K.M."/>
            <person name="Tallon L.J."/>
            <person name="Delcher A.L."/>
            <person name="Salzberg S.L."/>
            <person name="Silva J.C."/>
            <person name="Haas B.J."/>
            <person name="Majoros W.H."/>
            <person name="Farzad M."/>
            <person name="Carlton J.M."/>
            <person name="Smith R.K. Jr."/>
            <person name="Garg J."/>
            <person name="Pearlman R.E."/>
            <person name="Karrer K.M."/>
            <person name="Sun L."/>
            <person name="Manning G."/>
            <person name="Elde N.C."/>
            <person name="Turkewitz A.P."/>
            <person name="Asai D.J."/>
            <person name="Wilkes D.E."/>
            <person name="Wang Y."/>
            <person name="Cai H."/>
            <person name="Collins K."/>
            <person name="Stewart B.A."/>
            <person name="Lee S.R."/>
            <person name="Wilamowska K."/>
            <person name="Weinberg Z."/>
            <person name="Ruzzo W.L."/>
            <person name="Wloga D."/>
            <person name="Gaertig J."/>
            <person name="Frankel J."/>
            <person name="Tsao C.-C."/>
            <person name="Gorovsky M.A."/>
            <person name="Keeling P.J."/>
            <person name="Waller R.F."/>
            <person name="Patron N.J."/>
            <person name="Cherry J.M."/>
            <person name="Stover N.A."/>
            <person name="Krieger C.J."/>
            <person name="del Toro C."/>
            <person name="Ryder H.F."/>
            <person name="Williamson S.C."/>
            <person name="Barbeau R.A."/>
            <person name="Hamilton E.P."/>
            <person name="Orias E."/>
        </authorList>
    </citation>
    <scope>NUCLEOTIDE SEQUENCE [LARGE SCALE GENOMIC DNA]</scope>
    <source>
        <strain evidence="15">SB210</strain>
    </source>
</reference>
<evidence type="ECO:0000256" key="12">
    <source>
        <dbReference type="SAM" id="MobiDB-lite"/>
    </source>
</evidence>
<dbReference type="GO" id="GO:0004712">
    <property type="term" value="F:protein serine/threonine/tyrosine kinase activity"/>
    <property type="evidence" value="ECO:0007669"/>
    <property type="project" value="UniProtKB-EC"/>
</dbReference>
<dbReference type="Pfam" id="PF00069">
    <property type="entry name" value="Pkinase"/>
    <property type="match status" value="1"/>
</dbReference>
<dbReference type="Gene3D" id="3.30.10.30">
    <property type="entry name" value="DYRK"/>
    <property type="match status" value="1"/>
</dbReference>
<feature type="compositionally biased region" description="Low complexity" evidence="12">
    <location>
        <begin position="976"/>
        <end position="988"/>
    </location>
</feature>
<proteinExistence type="inferred from homology"/>
<name>I7M6M9_TETTS</name>
<evidence type="ECO:0000256" key="2">
    <source>
        <dbReference type="ARBA" id="ARBA00013203"/>
    </source>
</evidence>
<dbReference type="OrthoDB" id="9332038at2759"/>
<comment type="catalytic activity">
    <reaction evidence="8">
        <text>L-seryl-[protein] + ATP = O-phospho-L-seryl-[protein] + ADP + H(+)</text>
        <dbReference type="Rhea" id="RHEA:17989"/>
        <dbReference type="Rhea" id="RHEA-COMP:9863"/>
        <dbReference type="Rhea" id="RHEA-COMP:11604"/>
        <dbReference type="ChEBI" id="CHEBI:15378"/>
        <dbReference type="ChEBI" id="CHEBI:29999"/>
        <dbReference type="ChEBI" id="CHEBI:30616"/>
        <dbReference type="ChEBI" id="CHEBI:83421"/>
        <dbReference type="ChEBI" id="CHEBI:456216"/>
        <dbReference type="EC" id="2.7.12.1"/>
    </reaction>
</comment>
<evidence type="ECO:0000256" key="7">
    <source>
        <dbReference type="ARBA" id="ARBA00022840"/>
    </source>
</evidence>
<feature type="region of interest" description="Disordered" evidence="12">
    <location>
        <begin position="124"/>
        <end position="157"/>
    </location>
</feature>
<evidence type="ECO:0000256" key="1">
    <source>
        <dbReference type="ARBA" id="ARBA00008867"/>
    </source>
</evidence>
<dbReference type="FunFam" id="1.10.510.10:FF:000624">
    <property type="entry name" value="Mitogen-activated protein kinase"/>
    <property type="match status" value="1"/>
</dbReference>
<comment type="catalytic activity">
    <reaction evidence="10">
        <text>L-tyrosyl-[protein] + ATP = O-phospho-L-tyrosyl-[protein] + ADP + H(+)</text>
        <dbReference type="Rhea" id="RHEA:10596"/>
        <dbReference type="Rhea" id="RHEA-COMP:10136"/>
        <dbReference type="Rhea" id="RHEA-COMP:20101"/>
        <dbReference type="ChEBI" id="CHEBI:15378"/>
        <dbReference type="ChEBI" id="CHEBI:30616"/>
        <dbReference type="ChEBI" id="CHEBI:46858"/>
        <dbReference type="ChEBI" id="CHEBI:61978"/>
        <dbReference type="ChEBI" id="CHEBI:456216"/>
        <dbReference type="EC" id="2.7.12.1"/>
    </reaction>
</comment>
<dbReference type="InParanoid" id="I7M6M9"/>
<feature type="region of interest" description="Disordered" evidence="12">
    <location>
        <begin position="439"/>
        <end position="473"/>
    </location>
</feature>
<dbReference type="PROSITE" id="PS50011">
    <property type="entry name" value="PROTEIN_KINASE_DOM"/>
    <property type="match status" value="1"/>
</dbReference>
<dbReference type="InterPro" id="IPR000719">
    <property type="entry name" value="Prot_kinase_dom"/>
</dbReference>
<gene>
    <name evidence="14" type="ORF">TTHERM_00442550</name>
</gene>
<sequence>MRSSSNGNGYRPHYHKKLLISPKNISFDVNDSQISKPQWTTKSEDQQKNTFSFQQNNLYNASTAICTVQSHSTKAQNITLNNSNISGYLATNSSSQQRYVNNTFDTQSSTKNATVPKKVYIINKQQQSQNANSNNTTPKSTAKQRFNLSNQNGLYDQTRKRIKSTQNNTNMHNNSSANNSFNNEQALLSTVDLASQDISAQNSRFSSGPSPKSKNFVPITAKNASNQQAIVMNAIKSKIQNIFQQQQQQRQQPQQLQQSTVLQPSIDIQQYKQPNQKKRDLVLTLKKSTENLADSFINSCNITQNGSTKSSYVRNNKITQENIAPQQAQNNEPSYDEEYISDAKFISQINRTKKPPQPKKGATVPTNQSINNLQSAQQELQLNYNNNNIKNGKKISRYGEEYSKRQSFQMNGGKQMYCHNEQLQIDKCETINIPSHIYSKSTNHSASKGTKSPFQINPTPTNSNNNNSKKPKLSLNSVHLNNRASSFSVEDENQVKFMKNVESFTNQQQTKLKSLRQILNDTTDQRQNTHASVISTNNDQLILNTENTNNILTQSKENLNIDINSEIKDWALVNTPLTPEETIQKYANYLTDYEKTEIKLFQQIYFIGHQCKKKFQKTSQFNNGFDDSRGEYQLNLLDHIAYRYELLECLGKGSFGSVVKVFDHKRKEFLALKVIRNKKKFHNQALIELNILSYIKEQDKDEATNIVRIKDFVIFRKHVCLVFELLSINLYDLLRNNKYQGLSLELIRRFAIQILNSINFLRKNRIIHCDLKPENILLKQANKSGVKLIDFGSSCFENERLYTYIQSRYYRAPEVILGLPYDTSIDMWSFGCIMAELFIGYPIFPGEDEQEQIGYIWEIIGAPSKDFLQNCTRRKYFFNEDYTPKLIPNSKGKIRVPNSKILKAVLQTESEDFTDFLTKCFVWEPQKRLKPSDALMHPWILEGLPPEIRIQHIKYIQSQVEIDRLTQEQQQYDKQNNNSMTSSMPSTNLPESKNTETSTIQSSQIGIKENMLKSDLKEFNQFGIPQNLNVQSSKNASEKNKNNMYIPSPVNSSANQQKIQIKAESTKHSYDPNQGNNIEKQLYFISQKRKQHQNNQQNIKID</sequence>
<dbReference type="EMBL" id="GG662665">
    <property type="protein sequence ID" value="EAR85505.3"/>
    <property type="molecule type" value="Genomic_DNA"/>
</dbReference>
<evidence type="ECO:0000256" key="8">
    <source>
        <dbReference type="ARBA" id="ARBA00049003"/>
    </source>
</evidence>
<dbReference type="Gene3D" id="3.30.200.20">
    <property type="entry name" value="Phosphorylase Kinase, domain 1"/>
    <property type="match status" value="1"/>
</dbReference>
<keyword evidence="4" id="KW-0808">Transferase</keyword>
<feature type="compositionally biased region" description="Polar residues" evidence="12">
    <location>
        <begin position="439"/>
        <end position="456"/>
    </location>
</feature>
<evidence type="ECO:0000313" key="15">
    <source>
        <dbReference type="Proteomes" id="UP000009168"/>
    </source>
</evidence>
<accession>I7M6M9</accession>
<dbReference type="KEGG" id="tet:TTHERM_00442550"/>
<feature type="compositionally biased region" description="Polar residues" evidence="12">
    <location>
        <begin position="136"/>
        <end position="155"/>
    </location>
</feature>
<feature type="domain" description="Protein kinase" evidence="13">
    <location>
        <begin position="644"/>
        <end position="940"/>
    </location>
</feature>
<evidence type="ECO:0000313" key="14">
    <source>
        <dbReference type="EMBL" id="EAR85505.3"/>
    </source>
</evidence>
<dbReference type="PANTHER" id="PTHR24058:SF22">
    <property type="entry name" value="DUAL SPECIFICITY TYROSINE-PHOSPHORYLATION-REGULATED KINASE 4"/>
    <property type="match status" value="1"/>
</dbReference>
<evidence type="ECO:0000259" key="13">
    <source>
        <dbReference type="PROSITE" id="PS50011"/>
    </source>
</evidence>
<dbReference type="PANTHER" id="PTHR24058">
    <property type="entry name" value="DUAL SPECIFICITY PROTEIN KINASE"/>
    <property type="match status" value="1"/>
</dbReference>
<feature type="compositionally biased region" description="Low complexity" evidence="12">
    <location>
        <begin position="125"/>
        <end position="135"/>
    </location>
</feature>
<organism evidence="14 15">
    <name type="scientific">Tetrahymena thermophila (strain SB210)</name>
    <dbReference type="NCBI Taxonomy" id="312017"/>
    <lineage>
        <taxon>Eukaryota</taxon>
        <taxon>Sar</taxon>
        <taxon>Alveolata</taxon>
        <taxon>Ciliophora</taxon>
        <taxon>Intramacronucleata</taxon>
        <taxon>Oligohymenophorea</taxon>
        <taxon>Hymenostomatida</taxon>
        <taxon>Tetrahymenina</taxon>
        <taxon>Tetrahymenidae</taxon>
        <taxon>Tetrahymena</taxon>
    </lineage>
</organism>
<dbReference type="InterPro" id="IPR017441">
    <property type="entry name" value="Protein_kinase_ATP_BS"/>
</dbReference>
<dbReference type="InterPro" id="IPR011009">
    <property type="entry name" value="Kinase-like_dom_sf"/>
</dbReference>
<dbReference type="GeneID" id="7837431"/>
<keyword evidence="15" id="KW-1185">Reference proteome</keyword>
<protein>
    <recommendedName>
        <fullName evidence="2">dual-specificity kinase</fullName>
        <ecNumber evidence="2">2.7.12.1</ecNumber>
    </recommendedName>
</protein>
<keyword evidence="5 11" id="KW-0547">Nucleotide-binding</keyword>
<dbReference type="GO" id="GO:0005524">
    <property type="term" value="F:ATP binding"/>
    <property type="evidence" value="ECO:0007669"/>
    <property type="project" value="UniProtKB-UniRule"/>
</dbReference>
<dbReference type="GO" id="GO:0005737">
    <property type="term" value="C:cytoplasm"/>
    <property type="evidence" value="ECO:0007669"/>
    <property type="project" value="TreeGrafter"/>
</dbReference>
<keyword evidence="3" id="KW-0723">Serine/threonine-protein kinase</keyword>
<keyword evidence="6" id="KW-0418">Kinase</keyword>
<dbReference type="PROSITE" id="PS00107">
    <property type="entry name" value="PROTEIN_KINASE_ATP"/>
    <property type="match status" value="1"/>
</dbReference>
<feature type="compositionally biased region" description="Polar residues" evidence="12">
    <location>
        <begin position="1049"/>
        <end position="1058"/>
    </location>
</feature>
<dbReference type="GO" id="GO:0005856">
    <property type="term" value="C:cytoskeleton"/>
    <property type="evidence" value="ECO:0007669"/>
    <property type="project" value="TreeGrafter"/>
</dbReference>
<feature type="region of interest" description="Disordered" evidence="12">
    <location>
        <begin position="969"/>
        <end position="1004"/>
    </location>
</feature>
<dbReference type="PROSITE" id="PS00108">
    <property type="entry name" value="PROTEIN_KINASE_ST"/>
    <property type="match status" value="1"/>
</dbReference>
<evidence type="ECO:0000256" key="9">
    <source>
        <dbReference type="ARBA" id="ARBA00049308"/>
    </source>
</evidence>
<comment type="catalytic activity">
    <reaction evidence="9">
        <text>L-threonyl-[protein] + ATP = O-phospho-L-threonyl-[protein] + ADP + H(+)</text>
        <dbReference type="Rhea" id="RHEA:46608"/>
        <dbReference type="Rhea" id="RHEA-COMP:11060"/>
        <dbReference type="Rhea" id="RHEA-COMP:11605"/>
        <dbReference type="ChEBI" id="CHEBI:15378"/>
        <dbReference type="ChEBI" id="CHEBI:30013"/>
        <dbReference type="ChEBI" id="CHEBI:30616"/>
        <dbReference type="ChEBI" id="CHEBI:61977"/>
        <dbReference type="ChEBI" id="CHEBI:456216"/>
        <dbReference type="EC" id="2.7.12.1"/>
    </reaction>
</comment>
<dbReference type="Gene3D" id="1.10.510.10">
    <property type="entry name" value="Transferase(Phosphotransferase) domain 1"/>
    <property type="match status" value="1"/>
</dbReference>
<keyword evidence="7 11" id="KW-0067">ATP-binding</keyword>
<dbReference type="GO" id="GO:0004674">
    <property type="term" value="F:protein serine/threonine kinase activity"/>
    <property type="evidence" value="ECO:0007669"/>
    <property type="project" value="UniProtKB-KW"/>
</dbReference>
<evidence type="ECO:0000256" key="4">
    <source>
        <dbReference type="ARBA" id="ARBA00022679"/>
    </source>
</evidence>
<comment type="similarity">
    <text evidence="1">Belongs to the protein kinase superfamily. CMGC Ser/Thr protein kinase family. MNB/DYRK subfamily.</text>
</comment>
<dbReference type="Proteomes" id="UP000009168">
    <property type="component" value="Unassembled WGS sequence"/>
</dbReference>
<dbReference type="SUPFAM" id="SSF56112">
    <property type="entry name" value="Protein kinase-like (PK-like)"/>
    <property type="match status" value="1"/>
</dbReference>
<evidence type="ECO:0000256" key="6">
    <source>
        <dbReference type="ARBA" id="ARBA00022777"/>
    </source>
</evidence>
<dbReference type="EC" id="2.7.12.1" evidence="2"/>
<evidence type="ECO:0000256" key="10">
    <source>
        <dbReference type="ARBA" id="ARBA00051680"/>
    </source>
</evidence>
<dbReference type="eggNOG" id="KOG0667">
    <property type="taxonomic scope" value="Eukaryota"/>
</dbReference>
<feature type="compositionally biased region" description="Low complexity" evidence="12">
    <location>
        <begin position="457"/>
        <end position="473"/>
    </location>
</feature>
<dbReference type="AlphaFoldDB" id="I7M6M9"/>
<dbReference type="RefSeq" id="XP_001033168.3">
    <property type="nucleotide sequence ID" value="XM_001033168.3"/>
</dbReference>
<dbReference type="InterPro" id="IPR042521">
    <property type="entry name" value="DYRK"/>
</dbReference>
<evidence type="ECO:0000256" key="11">
    <source>
        <dbReference type="PROSITE-ProRule" id="PRU10141"/>
    </source>
</evidence>
<feature type="binding site" evidence="11">
    <location>
        <position position="673"/>
    </location>
    <ligand>
        <name>ATP</name>
        <dbReference type="ChEBI" id="CHEBI:30616"/>
    </ligand>
</feature>
<dbReference type="InterPro" id="IPR050494">
    <property type="entry name" value="Ser_Thr_dual-spec_kinase"/>
</dbReference>
<dbReference type="SMART" id="SM00220">
    <property type="entry name" value="S_TKc"/>
    <property type="match status" value="1"/>
</dbReference>